<dbReference type="AlphaFoldDB" id="A0AAV4UTB5"/>
<sequence length="86" mass="9653">MMPYLQTYLAVKSATGHSLVDRIITPSTRGRQLLPRGHLASVRREKDDRAEGDYLLPARSRLAVLKSGSAFQQVLEELPGLYPLIY</sequence>
<keyword evidence="2" id="KW-1185">Reference proteome</keyword>
<protein>
    <submittedName>
        <fullName evidence="1">Uncharacterized protein</fullName>
    </submittedName>
</protein>
<reference evidence="1 2" key="1">
    <citation type="submission" date="2021-06" db="EMBL/GenBank/DDBJ databases">
        <title>Caerostris darwini draft genome.</title>
        <authorList>
            <person name="Kono N."/>
            <person name="Arakawa K."/>
        </authorList>
    </citation>
    <scope>NUCLEOTIDE SEQUENCE [LARGE SCALE GENOMIC DNA]</scope>
</reference>
<evidence type="ECO:0000313" key="2">
    <source>
        <dbReference type="Proteomes" id="UP001054837"/>
    </source>
</evidence>
<proteinExistence type="predicted"/>
<comment type="caution">
    <text evidence="1">The sequence shown here is derived from an EMBL/GenBank/DDBJ whole genome shotgun (WGS) entry which is preliminary data.</text>
</comment>
<organism evidence="1 2">
    <name type="scientific">Caerostris darwini</name>
    <dbReference type="NCBI Taxonomy" id="1538125"/>
    <lineage>
        <taxon>Eukaryota</taxon>
        <taxon>Metazoa</taxon>
        <taxon>Ecdysozoa</taxon>
        <taxon>Arthropoda</taxon>
        <taxon>Chelicerata</taxon>
        <taxon>Arachnida</taxon>
        <taxon>Araneae</taxon>
        <taxon>Araneomorphae</taxon>
        <taxon>Entelegynae</taxon>
        <taxon>Araneoidea</taxon>
        <taxon>Araneidae</taxon>
        <taxon>Caerostris</taxon>
    </lineage>
</organism>
<evidence type="ECO:0000313" key="1">
    <source>
        <dbReference type="EMBL" id="GIY60739.1"/>
    </source>
</evidence>
<dbReference type="Proteomes" id="UP001054837">
    <property type="component" value="Unassembled WGS sequence"/>
</dbReference>
<name>A0AAV4UTB5_9ARAC</name>
<gene>
    <name evidence="1" type="ORF">CDAR_243411</name>
</gene>
<dbReference type="EMBL" id="BPLQ01011849">
    <property type="protein sequence ID" value="GIY60739.1"/>
    <property type="molecule type" value="Genomic_DNA"/>
</dbReference>
<accession>A0AAV4UTB5</accession>